<accession>A0A1L9TBG4</accession>
<dbReference type="AlphaFoldDB" id="A0A1L9TBG4"/>
<dbReference type="STRING" id="1036612.A0A1L9TBG4"/>
<organism evidence="6 7">
    <name type="scientific">Aspergillus sydowii CBS 593.65</name>
    <dbReference type="NCBI Taxonomy" id="1036612"/>
    <lineage>
        <taxon>Eukaryota</taxon>
        <taxon>Fungi</taxon>
        <taxon>Dikarya</taxon>
        <taxon>Ascomycota</taxon>
        <taxon>Pezizomycotina</taxon>
        <taxon>Eurotiomycetes</taxon>
        <taxon>Eurotiomycetidae</taxon>
        <taxon>Eurotiales</taxon>
        <taxon>Aspergillaceae</taxon>
        <taxon>Aspergillus</taxon>
        <taxon>Aspergillus subgen. Nidulantes</taxon>
    </lineage>
</organism>
<proteinExistence type="predicted"/>
<dbReference type="Pfam" id="PF00501">
    <property type="entry name" value="AMP-binding"/>
    <property type="match status" value="1"/>
</dbReference>
<keyword evidence="2" id="KW-0597">Phosphoprotein</keyword>
<dbReference type="OrthoDB" id="429813at2759"/>
<dbReference type="InterPro" id="IPR013120">
    <property type="entry name" value="FAR_NAD-bd"/>
</dbReference>
<dbReference type="PANTHER" id="PTHR43439">
    <property type="entry name" value="PHENYLACETATE-COENZYME A LIGASE"/>
    <property type="match status" value="1"/>
</dbReference>
<keyword evidence="1" id="KW-0596">Phosphopantetheine</keyword>
<sequence>MGSMYETDPGRRLLPSVVDHWAAVDPKTPFCNLPNAITPQDGFHPVSFGDISHCTDFMCGWIEALVGRGAGETVAYLGVNDIRYLVVFLACNKMGYNVFLPSTRNSDEAHVHLLQATSPVAFLYTPEFRGKVQGLRVHYPKMNIFEIPSLDSMLAGEAQHYPYTKSFEEEEDQVSVVMHTSGTTGLPKPIYLTHGFFFTAANLANYPLPRGRSSPLSQMQLENNVVLTVTPFFHIMGFFPFIAAILLRIPFSVPPLKPLSGQLVMDIIEAWKPHTAFLPPSLIEDICSTPGGMNSLAKLNRLYFGGAPLAPKTGDILRERVSIICAYGSTEMGLVAAMIPEDSKDWSYFDWAPGYNTFMDPVGDDLYELVLRRGENRDWHAIFHTFPTLMEYHTKDLFRQHPTKPNLWQYAGRLDDIIVLSNGEKFNPVTMEKRIEAVPLVSRALVVGQGRFQAALLLEPNWDLWDTNGFTAVEAFIGAVWPQVQDANESVPTYARVMRDHIGIAARVKPFKTTAKGSTQRRQVNDDYKSEIEELYNRENDTSLDVLEDGSLESVEQFVRRAVINQLGREIGDEDDLYVSGFDSLQTTSLANTLSRAIKAKDTDDHRDEPVTAHMIYNNPSIASLSLVVTGLIDGTMPKAEISRIDRINELFQSFTNDLPGPRKTTASRPASKGNVVLLTGSTGSFGSYVLDTLLGDPSVKKIYCLNRSLDAESRQTESHHEKRLRAIEPNRNRLEFVQADFSEDQLGLPHVIYTELLGEVNVVIHNAWKVDFNQSLASFHPMIKSVRSLVNFSSEAKYCPHLFFVSSISSIGAWDPSMGHPSAPEGPVHNPDAALKQGYAESKHIAERLCYTASDKVDIPTTILRVLGSWNSREWIPALMKSSISLGQIPSTLGGANEINWIPIDSLAEIVWEIIQYRLLLQSESTSATFHLVNPRIVDWTALSAHIGQKLGLQTIALSSWIQDLDKASQTDAKDTPAVTLLGFFRGLLRNNGSVSVIDVSKAMEASNSMRRLEPVTVAMMDNWARQWVYN</sequence>
<dbReference type="Pfam" id="PF07993">
    <property type="entry name" value="NAD_binding_4"/>
    <property type="match status" value="1"/>
</dbReference>
<feature type="domain" description="AMP-dependent synthetase/ligase" evidence="4">
    <location>
        <begin position="41"/>
        <end position="345"/>
    </location>
</feature>
<keyword evidence="7" id="KW-1185">Reference proteome</keyword>
<dbReference type="Pfam" id="PF23562">
    <property type="entry name" value="AMP-binding_C_3"/>
    <property type="match status" value="1"/>
</dbReference>
<evidence type="ECO:0008006" key="8">
    <source>
        <dbReference type="Google" id="ProtNLM"/>
    </source>
</evidence>
<dbReference type="SUPFAM" id="SSF56801">
    <property type="entry name" value="Acetyl-CoA synthetase-like"/>
    <property type="match status" value="1"/>
</dbReference>
<dbReference type="PROSITE" id="PS00455">
    <property type="entry name" value="AMP_BINDING"/>
    <property type="match status" value="1"/>
</dbReference>
<evidence type="ECO:0000259" key="5">
    <source>
        <dbReference type="Pfam" id="PF07993"/>
    </source>
</evidence>
<reference evidence="7" key="1">
    <citation type="journal article" date="2017" name="Genome Biol.">
        <title>Comparative genomics reveals high biological diversity and specific adaptations in the industrially and medically important fungal genus Aspergillus.</title>
        <authorList>
            <person name="de Vries R.P."/>
            <person name="Riley R."/>
            <person name="Wiebenga A."/>
            <person name="Aguilar-Osorio G."/>
            <person name="Amillis S."/>
            <person name="Uchima C.A."/>
            <person name="Anderluh G."/>
            <person name="Asadollahi M."/>
            <person name="Askin M."/>
            <person name="Barry K."/>
            <person name="Battaglia E."/>
            <person name="Bayram O."/>
            <person name="Benocci T."/>
            <person name="Braus-Stromeyer S.A."/>
            <person name="Caldana C."/>
            <person name="Canovas D."/>
            <person name="Cerqueira G.C."/>
            <person name="Chen F."/>
            <person name="Chen W."/>
            <person name="Choi C."/>
            <person name="Clum A."/>
            <person name="Dos Santos R.A."/>
            <person name="Damasio A.R."/>
            <person name="Diallinas G."/>
            <person name="Emri T."/>
            <person name="Fekete E."/>
            <person name="Flipphi M."/>
            <person name="Freyberg S."/>
            <person name="Gallo A."/>
            <person name="Gournas C."/>
            <person name="Habgood R."/>
            <person name="Hainaut M."/>
            <person name="Harispe M.L."/>
            <person name="Henrissat B."/>
            <person name="Hilden K.S."/>
            <person name="Hope R."/>
            <person name="Hossain A."/>
            <person name="Karabika E."/>
            <person name="Karaffa L."/>
            <person name="Karanyi Z."/>
            <person name="Krasevec N."/>
            <person name="Kuo A."/>
            <person name="Kusch H."/>
            <person name="LaButti K."/>
            <person name="Lagendijk E.L."/>
            <person name="Lapidus A."/>
            <person name="Levasseur A."/>
            <person name="Lindquist E."/>
            <person name="Lipzen A."/>
            <person name="Logrieco A.F."/>
            <person name="MacCabe A."/>
            <person name="Maekelae M.R."/>
            <person name="Malavazi I."/>
            <person name="Melin P."/>
            <person name="Meyer V."/>
            <person name="Mielnichuk N."/>
            <person name="Miskei M."/>
            <person name="Molnar A.P."/>
            <person name="Mule G."/>
            <person name="Ngan C.Y."/>
            <person name="Orejas M."/>
            <person name="Orosz E."/>
            <person name="Ouedraogo J.P."/>
            <person name="Overkamp K.M."/>
            <person name="Park H.-S."/>
            <person name="Perrone G."/>
            <person name="Piumi F."/>
            <person name="Punt P.J."/>
            <person name="Ram A.F."/>
            <person name="Ramon A."/>
            <person name="Rauscher S."/>
            <person name="Record E."/>
            <person name="Riano-Pachon D.M."/>
            <person name="Robert V."/>
            <person name="Roehrig J."/>
            <person name="Ruller R."/>
            <person name="Salamov A."/>
            <person name="Salih N.S."/>
            <person name="Samson R.A."/>
            <person name="Sandor E."/>
            <person name="Sanguinetti M."/>
            <person name="Schuetze T."/>
            <person name="Sepcic K."/>
            <person name="Shelest E."/>
            <person name="Sherlock G."/>
            <person name="Sophianopoulou V."/>
            <person name="Squina F.M."/>
            <person name="Sun H."/>
            <person name="Susca A."/>
            <person name="Todd R.B."/>
            <person name="Tsang A."/>
            <person name="Unkles S.E."/>
            <person name="van de Wiele N."/>
            <person name="van Rossen-Uffink D."/>
            <person name="Oliveira J.V."/>
            <person name="Vesth T.C."/>
            <person name="Visser J."/>
            <person name="Yu J.-H."/>
            <person name="Zhou M."/>
            <person name="Andersen M.R."/>
            <person name="Archer D.B."/>
            <person name="Baker S.E."/>
            <person name="Benoit I."/>
            <person name="Brakhage A.A."/>
            <person name="Braus G.H."/>
            <person name="Fischer R."/>
            <person name="Frisvad J.C."/>
            <person name="Goldman G.H."/>
            <person name="Houbraken J."/>
            <person name="Oakley B."/>
            <person name="Pocsi I."/>
            <person name="Scazzocchio C."/>
            <person name="Seiboth B."/>
            <person name="vanKuyk P.A."/>
            <person name="Wortman J."/>
            <person name="Dyer P.S."/>
            <person name="Grigoriev I.V."/>
        </authorList>
    </citation>
    <scope>NUCLEOTIDE SEQUENCE [LARGE SCALE GENOMIC DNA]</scope>
    <source>
        <strain evidence="7">CBS 593.65</strain>
    </source>
</reference>
<dbReference type="SUPFAM" id="SSF51735">
    <property type="entry name" value="NAD(P)-binding Rossmann-fold domains"/>
    <property type="match status" value="1"/>
</dbReference>
<evidence type="ECO:0000259" key="4">
    <source>
        <dbReference type="Pfam" id="PF00501"/>
    </source>
</evidence>
<dbReference type="InterPro" id="IPR000873">
    <property type="entry name" value="AMP-dep_synth/lig_dom"/>
</dbReference>
<evidence type="ECO:0000256" key="1">
    <source>
        <dbReference type="ARBA" id="ARBA00022450"/>
    </source>
</evidence>
<dbReference type="Proteomes" id="UP000184356">
    <property type="component" value="Unassembled WGS sequence"/>
</dbReference>
<dbReference type="VEuPathDB" id="FungiDB:ASPSYDRAFT_1182446"/>
<dbReference type="Gene3D" id="3.40.50.12780">
    <property type="entry name" value="N-terminal domain of ligase-like"/>
    <property type="match status" value="1"/>
</dbReference>
<dbReference type="PANTHER" id="PTHR43439:SF2">
    <property type="entry name" value="ENZYME, PUTATIVE (JCVI)-RELATED"/>
    <property type="match status" value="1"/>
</dbReference>
<dbReference type="RefSeq" id="XP_040700541.1">
    <property type="nucleotide sequence ID" value="XM_040840386.1"/>
</dbReference>
<keyword evidence="3" id="KW-0472">Membrane</keyword>
<evidence type="ECO:0000313" key="6">
    <source>
        <dbReference type="EMBL" id="OJJ56735.1"/>
    </source>
</evidence>
<dbReference type="InterPro" id="IPR042099">
    <property type="entry name" value="ANL_N_sf"/>
</dbReference>
<dbReference type="Gene3D" id="3.40.50.720">
    <property type="entry name" value="NAD(P)-binding Rossmann-like Domain"/>
    <property type="match status" value="1"/>
</dbReference>
<gene>
    <name evidence="6" type="ORF">ASPSYDRAFT_1182446</name>
</gene>
<dbReference type="InterPro" id="IPR036291">
    <property type="entry name" value="NAD(P)-bd_dom_sf"/>
</dbReference>
<evidence type="ECO:0000256" key="3">
    <source>
        <dbReference type="SAM" id="Phobius"/>
    </source>
</evidence>
<dbReference type="GeneID" id="63756459"/>
<evidence type="ECO:0000313" key="7">
    <source>
        <dbReference type="Proteomes" id="UP000184356"/>
    </source>
</evidence>
<feature type="transmembrane region" description="Helical" evidence="3">
    <location>
        <begin position="225"/>
        <end position="247"/>
    </location>
</feature>
<keyword evidence="3" id="KW-1133">Transmembrane helix</keyword>
<name>A0A1L9TBG4_9EURO</name>
<dbReference type="EMBL" id="KV878590">
    <property type="protein sequence ID" value="OJJ56735.1"/>
    <property type="molecule type" value="Genomic_DNA"/>
</dbReference>
<dbReference type="InterPro" id="IPR051414">
    <property type="entry name" value="Adenylate-forming_Reductase"/>
</dbReference>
<protein>
    <recommendedName>
        <fullName evidence="8">Carrier domain-containing protein</fullName>
    </recommendedName>
</protein>
<feature type="domain" description="Thioester reductase (TE)" evidence="5">
    <location>
        <begin position="679"/>
        <end position="911"/>
    </location>
</feature>
<dbReference type="InterPro" id="IPR020845">
    <property type="entry name" value="AMP-binding_CS"/>
</dbReference>
<keyword evidence="3" id="KW-0812">Transmembrane</keyword>
<evidence type="ECO:0000256" key="2">
    <source>
        <dbReference type="ARBA" id="ARBA00022553"/>
    </source>
</evidence>